<dbReference type="EMBL" id="GBRH01192625">
    <property type="protein sequence ID" value="JAE05271.1"/>
    <property type="molecule type" value="Transcribed_RNA"/>
</dbReference>
<accession>A0A0A9F546</accession>
<dbReference type="AlphaFoldDB" id="A0A0A9F546"/>
<reference evidence="1" key="2">
    <citation type="journal article" date="2015" name="Data Brief">
        <title>Shoot transcriptome of the giant reed, Arundo donax.</title>
        <authorList>
            <person name="Barrero R.A."/>
            <person name="Guerrero F.D."/>
            <person name="Moolhuijzen P."/>
            <person name="Goolsby J.A."/>
            <person name="Tidwell J."/>
            <person name="Bellgard S.E."/>
            <person name="Bellgard M.I."/>
        </authorList>
    </citation>
    <scope>NUCLEOTIDE SEQUENCE</scope>
    <source>
        <tissue evidence="1">Shoot tissue taken approximately 20 cm above the soil surface</tissue>
    </source>
</reference>
<proteinExistence type="predicted"/>
<evidence type="ECO:0000313" key="1">
    <source>
        <dbReference type="EMBL" id="JAE05271.1"/>
    </source>
</evidence>
<organism evidence="1">
    <name type="scientific">Arundo donax</name>
    <name type="common">Giant reed</name>
    <name type="synonym">Donax arundinaceus</name>
    <dbReference type="NCBI Taxonomy" id="35708"/>
    <lineage>
        <taxon>Eukaryota</taxon>
        <taxon>Viridiplantae</taxon>
        <taxon>Streptophyta</taxon>
        <taxon>Embryophyta</taxon>
        <taxon>Tracheophyta</taxon>
        <taxon>Spermatophyta</taxon>
        <taxon>Magnoliopsida</taxon>
        <taxon>Liliopsida</taxon>
        <taxon>Poales</taxon>
        <taxon>Poaceae</taxon>
        <taxon>PACMAD clade</taxon>
        <taxon>Arundinoideae</taxon>
        <taxon>Arundineae</taxon>
        <taxon>Arundo</taxon>
    </lineage>
</organism>
<protein>
    <submittedName>
        <fullName evidence="1">Uncharacterized protein</fullName>
    </submittedName>
</protein>
<name>A0A0A9F546_ARUDO</name>
<sequence>MECMSTIHHRAKFLPSAVPASLDERGITNGKCKTNSTFLKRYFRNRLFCFKIFTLITN</sequence>
<reference evidence="1" key="1">
    <citation type="submission" date="2014-09" db="EMBL/GenBank/DDBJ databases">
        <authorList>
            <person name="Magalhaes I.L.F."/>
            <person name="Oliveira U."/>
            <person name="Santos F.R."/>
            <person name="Vidigal T.H.D.A."/>
            <person name="Brescovit A.D."/>
            <person name="Santos A.J."/>
        </authorList>
    </citation>
    <scope>NUCLEOTIDE SEQUENCE</scope>
    <source>
        <tissue evidence="1">Shoot tissue taken approximately 20 cm above the soil surface</tissue>
    </source>
</reference>